<dbReference type="AlphaFoldDB" id="A0AAW5QWI9"/>
<accession>A0AAW5QWI9</accession>
<dbReference type="RefSeq" id="WP_261615093.1">
    <property type="nucleotide sequence ID" value="NZ_JALIDZ010000003.1"/>
</dbReference>
<keyword evidence="1" id="KW-0732">Signal</keyword>
<dbReference type="EMBL" id="JALIDZ010000003">
    <property type="protein sequence ID" value="MCT8971512.1"/>
    <property type="molecule type" value="Genomic_DNA"/>
</dbReference>
<organism evidence="2 3">
    <name type="scientific">Microbaculum marinisediminis</name>
    <dbReference type="NCBI Taxonomy" id="2931392"/>
    <lineage>
        <taxon>Bacteria</taxon>
        <taxon>Pseudomonadati</taxon>
        <taxon>Pseudomonadota</taxon>
        <taxon>Alphaproteobacteria</taxon>
        <taxon>Hyphomicrobiales</taxon>
        <taxon>Tepidamorphaceae</taxon>
        <taxon>Microbaculum</taxon>
    </lineage>
</organism>
<feature type="signal peptide" evidence="1">
    <location>
        <begin position="1"/>
        <end position="19"/>
    </location>
</feature>
<protein>
    <recommendedName>
        <fullName evidence="4">YceI family protein</fullName>
    </recommendedName>
</protein>
<name>A0AAW5QWI9_9HYPH</name>
<evidence type="ECO:0000313" key="3">
    <source>
        <dbReference type="Proteomes" id="UP001320898"/>
    </source>
</evidence>
<evidence type="ECO:0000313" key="2">
    <source>
        <dbReference type="EMBL" id="MCT8971512.1"/>
    </source>
</evidence>
<feature type="chain" id="PRO_5043868288" description="YceI family protein" evidence="1">
    <location>
        <begin position="20"/>
        <end position="167"/>
    </location>
</feature>
<sequence length="167" mass="17897">MKQIAMAFVISLAAAPAMADEPGGRITGTIGDRPVTVEIWRAQSDAYGDAERGGVSIYTRHIDPDDGFGRLSLGFEGTFTNPFNIELSIAGVGTDPKPHVNGYWEADQEDLTLRIARSEVRGDLLAIRGTVSGELLFQPQGDRAAPASALSDSLSVTLDFDARLEMD</sequence>
<dbReference type="Proteomes" id="UP001320898">
    <property type="component" value="Unassembled WGS sequence"/>
</dbReference>
<evidence type="ECO:0000256" key="1">
    <source>
        <dbReference type="SAM" id="SignalP"/>
    </source>
</evidence>
<keyword evidence="3" id="KW-1185">Reference proteome</keyword>
<reference evidence="2 3" key="1">
    <citation type="submission" date="2022-04" db="EMBL/GenBank/DDBJ databases">
        <authorList>
            <person name="Ye Y.-Q."/>
            <person name="Du Z.-J."/>
        </authorList>
    </citation>
    <scope>NUCLEOTIDE SEQUENCE [LARGE SCALE GENOMIC DNA]</scope>
    <source>
        <strain evidence="2 3">A6E488</strain>
    </source>
</reference>
<comment type="caution">
    <text evidence="2">The sequence shown here is derived from an EMBL/GenBank/DDBJ whole genome shotgun (WGS) entry which is preliminary data.</text>
</comment>
<evidence type="ECO:0008006" key="4">
    <source>
        <dbReference type="Google" id="ProtNLM"/>
    </source>
</evidence>
<proteinExistence type="predicted"/>
<gene>
    <name evidence="2" type="ORF">MUB46_06575</name>
</gene>